<proteinExistence type="predicted"/>
<keyword evidence="2" id="KW-0812">Transmembrane</keyword>
<dbReference type="GeneID" id="71987947"/>
<feature type="compositionally biased region" description="Acidic residues" evidence="1">
    <location>
        <begin position="716"/>
        <end position="754"/>
    </location>
</feature>
<feature type="compositionally biased region" description="Acidic residues" evidence="1">
    <location>
        <begin position="857"/>
        <end position="867"/>
    </location>
</feature>
<feature type="region of interest" description="Disordered" evidence="1">
    <location>
        <begin position="204"/>
        <end position="374"/>
    </location>
</feature>
<organism evidence="4 5">
    <name type="scientific">Passalora fulva</name>
    <name type="common">Tomato leaf mold</name>
    <name type="synonym">Cladosporium fulvum</name>
    <dbReference type="NCBI Taxonomy" id="5499"/>
    <lineage>
        <taxon>Eukaryota</taxon>
        <taxon>Fungi</taxon>
        <taxon>Dikarya</taxon>
        <taxon>Ascomycota</taxon>
        <taxon>Pezizomycotina</taxon>
        <taxon>Dothideomycetes</taxon>
        <taxon>Dothideomycetidae</taxon>
        <taxon>Mycosphaerellales</taxon>
        <taxon>Mycosphaerellaceae</taxon>
        <taxon>Fulvia</taxon>
    </lineage>
</organism>
<dbReference type="AlphaFoldDB" id="A0A9Q8LCU7"/>
<protein>
    <submittedName>
        <fullName evidence="4">Uncharacterized protein</fullName>
    </submittedName>
</protein>
<evidence type="ECO:0000313" key="5">
    <source>
        <dbReference type="Proteomes" id="UP000756132"/>
    </source>
</evidence>
<dbReference type="Proteomes" id="UP000756132">
    <property type="component" value="Chromosome 3"/>
</dbReference>
<evidence type="ECO:0000313" key="4">
    <source>
        <dbReference type="EMBL" id="UJO15186.1"/>
    </source>
</evidence>
<feature type="chain" id="PRO_5040112732" evidence="3">
    <location>
        <begin position="18"/>
        <end position="1025"/>
    </location>
</feature>
<keyword evidence="5" id="KW-1185">Reference proteome</keyword>
<feature type="compositionally biased region" description="Acidic residues" evidence="1">
    <location>
        <begin position="975"/>
        <end position="992"/>
    </location>
</feature>
<keyword evidence="3" id="KW-0732">Signal</keyword>
<feature type="compositionally biased region" description="Polar residues" evidence="1">
    <location>
        <begin position="273"/>
        <end position="289"/>
    </location>
</feature>
<dbReference type="KEGG" id="ffu:CLAFUR5_08069"/>
<sequence length="1025" mass="111019">MAMHAPACMAALMPAHALCVYGIIGHAYNLYHNGLSAPVYTTTTTALTGLYEPIPSHLPTESSYFAAPSSVLRHDVCDALDRPIDNTTITCELPEDFYYGFTSDVESSQSHVADWFSVGLILDSSKVHGIAVLRGLGELLSYHVAVGALLPGVVVLAILFWLVYLEISQLKETVRRLSEAVQAMQHDQKPNELDSLNESLELSHAAKKPQEDEVPLESQQSASGDDTVTHVEPLAQPEDDSATTPEQQHETQQQDEQGAPLPTSPEALDTGEQDGQQENAGPTEASASLPTREASNEALQDDAFERTMSEAQNCREEEADLEEPPVPDVILEAPRDPLQDSTPEHIMPGNEAGLQESLVSQPAREPRSDSPQHHNALVQTLVKSQDGVMMEEYATRRDIIMAMKRHREAQQNAIQPDLSLRVDTLPPEGEAGENNEDGVHDHSEDDGLDFYPEPTRADLPHNSDSASDVDAPENDGLKGENDDSDDDDNNDPPSSGAALSVLQAQVDEQSTGPDDRLLFHGAADLESLTGAPSDSLDVPALQPQHKASHDEHSAEVLDDTSVTGATEPLSTQHEDEDFGTTSAPLSAGEVPLDTAHDSSASASASSDQNLEAQAPLSAAVFDDAPNAEQQDIVVSASGASSTLQGNFLPALPPAFVFGAGNAAVGVEDLQAAPAGQLNEPMETEHVDRNILVPSDEVDDEMDVDKDELLALVTADLDSDSEEEQQDDDMNDVSDGTVDDDEMNVDERDQEDEYMSEASDPAPEDTGMDDEEWNDFVEYAEAEMLRDSDNQGEIAQNEGSNHATEQFDQLPVESETESLVRISDSAPPLSSGGEWPDSKNTTYYHPDSDEEKIRYGDGLDDSSDDESEAAGPSVANKVDDDRNEAATTPFLKDPRTDFPTEAEVQASLPPHGIEPDGLLVLFGERVPVHRTKEFFLLVSKVGKVKQGIQKYFPGNAAGGAPETPEAQNSEQHQDSGEEDSEDDAPHEIDDEMPTSEKRYPPPHRGINRTPNCRRYPDAPVTKSRRI</sequence>
<feature type="region of interest" description="Disordered" evidence="1">
    <location>
        <begin position="950"/>
        <end position="1025"/>
    </location>
</feature>
<evidence type="ECO:0000256" key="1">
    <source>
        <dbReference type="SAM" id="MobiDB-lite"/>
    </source>
</evidence>
<feature type="compositionally biased region" description="Acidic residues" evidence="1">
    <location>
        <begin position="761"/>
        <end position="780"/>
    </location>
</feature>
<dbReference type="EMBL" id="CP090165">
    <property type="protein sequence ID" value="UJO15186.1"/>
    <property type="molecule type" value="Genomic_DNA"/>
</dbReference>
<evidence type="ECO:0000256" key="3">
    <source>
        <dbReference type="SAM" id="SignalP"/>
    </source>
</evidence>
<feature type="compositionally biased region" description="Polar residues" evidence="1">
    <location>
        <begin position="217"/>
        <end position="226"/>
    </location>
</feature>
<keyword evidence="2" id="KW-0472">Membrane</keyword>
<feature type="region of interest" description="Disordered" evidence="1">
    <location>
        <begin position="406"/>
        <end position="611"/>
    </location>
</feature>
<dbReference type="RefSeq" id="XP_047759552.1">
    <property type="nucleotide sequence ID" value="XM_047907217.1"/>
</dbReference>
<reference evidence="4" key="1">
    <citation type="submission" date="2021-12" db="EMBL/GenBank/DDBJ databases">
        <authorList>
            <person name="Zaccaron A."/>
            <person name="Stergiopoulos I."/>
        </authorList>
    </citation>
    <scope>NUCLEOTIDE SEQUENCE</scope>
    <source>
        <strain evidence="4">Race5_Kim</strain>
    </source>
</reference>
<feature type="region of interest" description="Disordered" evidence="1">
    <location>
        <begin position="714"/>
        <end position="915"/>
    </location>
</feature>
<gene>
    <name evidence="4" type="ORF">CLAFUR5_08069</name>
</gene>
<accession>A0A9Q8LCU7</accession>
<feature type="compositionally biased region" description="Polar residues" evidence="1">
    <location>
        <begin position="790"/>
        <end position="806"/>
    </location>
</feature>
<feature type="compositionally biased region" description="Low complexity" evidence="1">
    <location>
        <begin position="243"/>
        <end position="257"/>
    </location>
</feature>
<keyword evidence="2" id="KW-1133">Transmembrane helix</keyword>
<name>A0A9Q8LCU7_PASFU</name>
<feature type="signal peptide" evidence="3">
    <location>
        <begin position="1"/>
        <end position="17"/>
    </location>
</feature>
<reference evidence="4" key="2">
    <citation type="journal article" date="2022" name="Microb. Genom.">
        <title>A chromosome-scale genome assembly of the tomato pathogen Cladosporium fulvum reveals a compartmentalized genome architecture and the presence of a dispensable chromosome.</title>
        <authorList>
            <person name="Zaccaron A.Z."/>
            <person name="Chen L.H."/>
            <person name="Samaras A."/>
            <person name="Stergiopoulos I."/>
        </authorList>
    </citation>
    <scope>NUCLEOTIDE SEQUENCE</scope>
    <source>
        <strain evidence="4">Race5_Kim</strain>
    </source>
</reference>
<feature type="transmembrane region" description="Helical" evidence="2">
    <location>
        <begin position="142"/>
        <end position="165"/>
    </location>
</feature>
<feature type="compositionally biased region" description="Polar residues" evidence="1">
    <location>
        <begin position="502"/>
        <end position="512"/>
    </location>
</feature>
<feature type="compositionally biased region" description="Polar residues" evidence="1">
    <location>
        <begin position="560"/>
        <end position="571"/>
    </location>
</feature>
<feature type="compositionally biased region" description="Basic and acidic residues" evidence="1">
    <location>
        <begin position="303"/>
        <end position="316"/>
    </location>
</feature>
<evidence type="ECO:0000256" key="2">
    <source>
        <dbReference type="SAM" id="Phobius"/>
    </source>
</evidence>